<proteinExistence type="predicted"/>
<dbReference type="AlphaFoldDB" id="A0AAD3NIY5"/>
<evidence type="ECO:0000256" key="1">
    <source>
        <dbReference type="ARBA" id="ARBA00004370"/>
    </source>
</evidence>
<protein>
    <recommendedName>
        <fullName evidence="6">Immunoglobulin domain-containing protein</fullName>
    </recommendedName>
</protein>
<sequence>MTWSLYSTLKGRTTLNPTTGELVVQNMAVADAGLYTVEINSNVQSQNYKVEVMKKVPKPAVLFRPLTCNSCSLTCHGDTKGAGTITYSWREDDGEWNQGEESRDITNNPEIRRIRTFSCRMKNSISVNESEPHENPFFQEKPPIWPEVLPSAVLGYAIRITFYLRPGDSSLMTTSASNPITSLVWKRDGNLVAEWMNSEIKFNETYKGRTTLNTTTGELDPITDTLWKRDGNLVAEWLNDEFEFYGAFNGRTTLNTTTGELVVQNMTMCFLILSVLLLTVLNSAQPRNEIRELGSTFTLRPPFSGSITGIVWKRDGNLVAEWLSNDFEFYGTFNGRTTLNPTTGELVVQNMAVADAGLYTVEINSNVQSENYKVEVMKKVPKPAVLFRPLTCSQISVSCSLTCDGDTKDAGTVTYSWREDDGEWKQGERDKTIENNEEIKKVKIFSCQMKNAISINESEPHNNLLFQGNPPIWPEGTEQKLVYFVVGGTLVLRPYVSAHVTSILWKHEDNLVAKWINAELAYYCTFKSRTTLDPTGCLVIKNMSRADNGLYTVEINNHVQGRGYKAIEIDEVPQPVVSPLGCYCAVEKCMLACYGNTTKAEPVTYSWRTGDGAWMEWKQELNIGSNEAMQSVKTFICRIKNPVSEKESEPYINPLLQRLTDSGLGVKVLGPVMRSLAILALLGTVTYFLWQKQGIVRKVICPCRCGKGDDNAA</sequence>
<evidence type="ECO:0000259" key="6">
    <source>
        <dbReference type="SMART" id="SM00409"/>
    </source>
</evidence>
<evidence type="ECO:0000256" key="3">
    <source>
        <dbReference type="ARBA" id="ARBA00023136"/>
    </source>
</evidence>
<dbReference type="Proteomes" id="UP001279410">
    <property type="component" value="Unassembled WGS sequence"/>
</dbReference>
<dbReference type="Gene3D" id="2.60.40.10">
    <property type="entry name" value="Immunoglobulins"/>
    <property type="match status" value="7"/>
</dbReference>
<keyword evidence="5" id="KW-0812">Transmembrane</keyword>
<name>A0AAD3NIY5_LATJO</name>
<dbReference type="PANTHER" id="PTHR12080">
    <property type="entry name" value="SIGNALING LYMPHOCYTIC ACTIVATION MOLECULE"/>
    <property type="match status" value="1"/>
</dbReference>
<reference evidence="7" key="1">
    <citation type="submission" date="2022-08" db="EMBL/GenBank/DDBJ databases">
        <title>Genome sequencing of akame (Lates japonicus).</title>
        <authorList>
            <person name="Hashiguchi Y."/>
            <person name="Takahashi H."/>
        </authorList>
    </citation>
    <scope>NUCLEOTIDE SEQUENCE</scope>
    <source>
        <strain evidence="7">Kochi</strain>
    </source>
</reference>
<evidence type="ECO:0000313" key="8">
    <source>
        <dbReference type="Proteomes" id="UP001279410"/>
    </source>
</evidence>
<keyword evidence="2" id="KW-0732">Signal</keyword>
<dbReference type="PANTHER" id="PTHR12080:SF125">
    <property type="entry name" value="CD48 ANTIGEN-LIKE"/>
    <property type="match status" value="1"/>
</dbReference>
<dbReference type="SMART" id="SM00409">
    <property type="entry name" value="IG"/>
    <property type="match status" value="2"/>
</dbReference>
<evidence type="ECO:0000256" key="5">
    <source>
        <dbReference type="SAM" id="Phobius"/>
    </source>
</evidence>
<evidence type="ECO:0000256" key="4">
    <source>
        <dbReference type="ARBA" id="ARBA00023180"/>
    </source>
</evidence>
<feature type="domain" description="Immunoglobulin" evidence="6">
    <location>
        <begin position="479"/>
        <end position="570"/>
    </location>
</feature>
<comment type="caution">
    <text evidence="7">The sequence shown here is derived from an EMBL/GenBank/DDBJ whole genome shotgun (WGS) entry which is preliminary data.</text>
</comment>
<comment type="subcellular location">
    <subcellularLocation>
        <location evidence="1">Membrane</location>
    </subcellularLocation>
</comment>
<dbReference type="InterPro" id="IPR036179">
    <property type="entry name" value="Ig-like_dom_sf"/>
</dbReference>
<dbReference type="EMBL" id="BRZM01001805">
    <property type="protein sequence ID" value="GLD73781.1"/>
    <property type="molecule type" value="Genomic_DNA"/>
</dbReference>
<dbReference type="InterPro" id="IPR003599">
    <property type="entry name" value="Ig_sub"/>
</dbReference>
<dbReference type="GO" id="GO:0016020">
    <property type="term" value="C:membrane"/>
    <property type="evidence" value="ECO:0007669"/>
    <property type="project" value="UniProtKB-SubCell"/>
</dbReference>
<keyword evidence="4" id="KW-0325">Glycoprotein</keyword>
<dbReference type="InterPro" id="IPR013783">
    <property type="entry name" value="Ig-like_fold"/>
</dbReference>
<gene>
    <name evidence="7" type="ORF">AKAME5_002510600</name>
</gene>
<accession>A0AAD3NIY5</accession>
<feature type="domain" description="Immunoglobulin" evidence="6">
    <location>
        <begin position="286"/>
        <end position="377"/>
    </location>
</feature>
<evidence type="ECO:0000313" key="7">
    <source>
        <dbReference type="EMBL" id="GLD73781.1"/>
    </source>
</evidence>
<evidence type="ECO:0000256" key="2">
    <source>
        <dbReference type="ARBA" id="ARBA00022729"/>
    </source>
</evidence>
<feature type="transmembrane region" description="Helical" evidence="5">
    <location>
        <begin position="668"/>
        <end position="690"/>
    </location>
</feature>
<organism evidence="7 8">
    <name type="scientific">Lates japonicus</name>
    <name type="common">Japanese lates</name>
    <dbReference type="NCBI Taxonomy" id="270547"/>
    <lineage>
        <taxon>Eukaryota</taxon>
        <taxon>Metazoa</taxon>
        <taxon>Chordata</taxon>
        <taxon>Craniata</taxon>
        <taxon>Vertebrata</taxon>
        <taxon>Euteleostomi</taxon>
        <taxon>Actinopterygii</taxon>
        <taxon>Neopterygii</taxon>
        <taxon>Teleostei</taxon>
        <taxon>Neoteleostei</taxon>
        <taxon>Acanthomorphata</taxon>
        <taxon>Carangaria</taxon>
        <taxon>Carangaria incertae sedis</taxon>
        <taxon>Centropomidae</taxon>
        <taxon>Lates</taxon>
    </lineage>
</organism>
<dbReference type="SUPFAM" id="SSF48726">
    <property type="entry name" value="Immunoglobulin"/>
    <property type="match status" value="2"/>
</dbReference>
<keyword evidence="8" id="KW-1185">Reference proteome</keyword>
<keyword evidence="5" id="KW-1133">Transmembrane helix</keyword>
<dbReference type="InterPro" id="IPR015631">
    <property type="entry name" value="CD2/SLAM_rcpt"/>
</dbReference>
<keyword evidence="3 5" id="KW-0472">Membrane</keyword>